<reference evidence="3" key="1">
    <citation type="journal article" date="2019" name="Int. J. Syst. Evol. Microbiol.">
        <title>The Global Catalogue of Microorganisms (GCM) 10K type strain sequencing project: providing services to taxonomists for standard genome sequencing and annotation.</title>
        <authorList>
            <consortium name="The Broad Institute Genomics Platform"/>
            <consortium name="The Broad Institute Genome Sequencing Center for Infectious Disease"/>
            <person name="Wu L."/>
            <person name="Ma J."/>
        </authorList>
    </citation>
    <scope>NUCLEOTIDE SEQUENCE [LARGE SCALE GENOMIC DNA]</scope>
    <source>
        <strain evidence="3">JCM 12165</strain>
    </source>
</reference>
<name>A0ABW4FI63_9PSEU</name>
<feature type="region of interest" description="Disordered" evidence="1">
    <location>
        <begin position="52"/>
        <end position="72"/>
    </location>
</feature>
<dbReference type="EMBL" id="JBHUCP010000006">
    <property type="protein sequence ID" value="MFD1529888.1"/>
    <property type="molecule type" value="Genomic_DNA"/>
</dbReference>
<dbReference type="Proteomes" id="UP001597145">
    <property type="component" value="Unassembled WGS sequence"/>
</dbReference>
<organism evidence="2 3">
    <name type="scientific">Pseudonocardia aurantiaca</name>
    <dbReference type="NCBI Taxonomy" id="75290"/>
    <lineage>
        <taxon>Bacteria</taxon>
        <taxon>Bacillati</taxon>
        <taxon>Actinomycetota</taxon>
        <taxon>Actinomycetes</taxon>
        <taxon>Pseudonocardiales</taxon>
        <taxon>Pseudonocardiaceae</taxon>
        <taxon>Pseudonocardia</taxon>
    </lineage>
</organism>
<accession>A0ABW4FI63</accession>
<evidence type="ECO:0000313" key="2">
    <source>
        <dbReference type="EMBL" id="MFD1529888.1"/>
    </source>
</evidence>
<proteinExistence type="predicted"/>
<evidence type="ECO:0000256" key="1">
    <source>
        <dbReference type="SAM" id="MobiDB-lite"/>
    </source>
</evidence>
<protein>
    <submittedName>
        <fullName evidence="2">Uncharacterized protein</fullName>
    </submittedName>
</protein>
<sequence length="72" mass="7958">MIMLCERCCAPIGDWEPVLRLAHLGDALPDGSVRWVHSYVHTRPCVAECAGPRERPDTGSWDPSRGIGGFRP</sequence>
<dbReference type="RefSeq" id="WP_343975850.1">
    <property type="nucleotide sequence ID" value="NZ_BAAAJG010000008.1"/>
</dbReference>
<comment type="caution">
    <text evidence="2">The sequence shown here is derived from an EMBL/GenBank/DDBJ whole genome shotgun (WGS) entry which is preliminary data.</text>
</comment>
<gene>
    <name evidence="2" type="ORF">ACFSCY_10580</name>
</gene>
<evidence type="ECO:0000313" key="3">
    <source>
        <dbReference type="Proteomes" id="UP001597145"/>
    </source>
</evidence>
<keyword evidence="3" id="KW-1185">Reference proteome</keyword>